<feature type="chain" id="PRO_5015523862" evidence="1">
    <location>
        <begin position="28"/>
        <end position="275"/>
    </location>
</feature>
<keyword evidence="3" id="KW-0449">Lipoprotein</keyword>
<evidence type="ECO:0000259" key="2">
    <source>
        <dbReference type="Pfam" id="PF17131"/>
    </source>
</evidence>
<gene>
    <name evidence="3" type="ORF">C9I98_03140</name>
</gene>
<keyword evidence="1" id="KW-0732">Signal</keyword>
<comment type="caution">
    <text evidence="3">The sequence shown here is derived from an EMBL/GenBank/DDBJ whole genome shotgun (WGS) entry which is preliminary data.</text>
</comment>
<name>A0A2T3P1B6_9GAMM</name>
<dbReference type="InterPro" id="IPR033399">
    <property type="entry name" value="TP_0789-like"/>
</dbReference>
<evidence type="ECO:0000313" key="3">
    <source>
        <dbReference type="EMBL" id="PSW22272.1"/>
    </source>
</evidence>
<feature type="signal peptide" evidence="1">
    <location>
        <begin position="1"/>
        <end position="27"/>
    </location>
</feature>
<reference evidence="3 4" key="1">
    <citation type="submission" date="2018-01" db="EMBL/GenBank/DDBJ databases">
        <title>Whole genome sequencing of Histamine producing bacteria.</title>
        <authorList>
            <person name="Butler K."/>
        </authorList>
    </citation>
    <scope>NUCLEOTIDE SEQUENCE [LARGE SCALE GENOMIC DNA]</scope>
    <source>
        <strain evidence="3 4">DSM 100436</strain>
    </source>
</reference>
<evidence type="ECO:0000256" key="1">
    <source>
        <dbReference type="SAM" id="SignalP"/>
    </source>
</evidence>
<organism evidence="3 4">
    <name type="scientific">Photobacterium sanctipauli</name>
    <dbReference type="NCBI Taxonomy" id="1342794"/>
    <lineage>
        <taxon>Bacteria</taxon>
        <taxon>Pseudomonadati</taxon>
        <taxon>Pseudomonadota</taxon>
        <taxon>Gammaproteobacteria</taxon>
        <taxon>Vibrionales</taxon>
        <taxon>Vibrionaceae</taxon>
        <taxon>Photobacterium</taxon>
    </lineage>
</organism>
<proteinExistence type="predicted"/>
<dbReference type="Gene3D" id="2.50.20.10">
    <property type="entry name" value="Lipoprotein localisation LolA/LolB/LppX"/>
    <property type="match status" value="1"/>
</dbReference>
<dbReference type="Proteomes" id="UP000241771">
    <property type="component" value="Unassembled WGS sequence"/>
</dbReference>
<dbReference type="RefSeq" id="WP_107271562.1">
    <property type="nucleotide sequence ID" value="NZ_PYMA01000001.1"/>
</dbReference>
<protein>
    <submittedName>
        <fullName evidence="3">Outer membrane lipoprotein-sorting protein</fullName>
    </submittedName>
</protein>
<dbReference type="EMBL" id="PYMA01000001">
    <property type="protein sequence ID" value="PSW22272.1"/>
    <property type="molecule type" value="Genomic_DNA"/>
</dbReference>
<keyword evidence="4" id="KW-1185">Reference proteome</keyword>
<dbReference type="CDD" id="cd16329">
    <property type="entry name" value="LolA_like"/>
    <property type="match status" value="1"/>
</dbReference>
<feature type="domain" description="Uncharacterized protein TP-0789" evidence="2">
    <location>
        <begin position="81"/>
        <end position="272"/>
    </location>
</feature>
<dbReference type="AlphaFoldDB" id="A0A2T3P1B6"/>
<sequence length="275" mass="31325">MIFTSKPSHLLISAALFALLPSPWALADAAGKGRAIATEIEMRDRGFLDSSAEVEMILTNNTGNETLRKLAFKRLENQDGGDKSLISFNFPADIKGTALLTHPQPNASDEQWLYLPSLNRVKRISSRNKSGAFVGSEFSFEDMTDKVVDDFTYQYIDTAPCLEANNTLGNEAICDIVDRFPVDKQSGYTKQRVWVDQAHRRIVRIDFYDRKQAHLKTMLAKAFTLFDNQYWRPMNVEMTNWLTQRKTRLVYSSIAFKQGLSDNELNRRALQRGGR</sequence>
<accession>A0A2T3P1B6</accession>
<evidence type="ECO:0000313" key="4">
    <source>
        <dbReference type="Proteomes" id="UP000241771"/>
    </source>
</evidence>
<dbReference type="Pfam" id="PF17131">
    <property type="entry name" value="LolA_like"/>
    <property type="match status" value="1"/>
</dbReference>